<reference evidence="2" key="1">
    <citation type="submission" date="2022-02" db="EMBL/GenBank/DDBJ databases">
        <title>Towards deciphering the DNA virus diversity associated with rodent species in the families Cricetidae and Heteromyidae.</title>
        <authorList>
            <person name="Lund M."/>
            <person name="Larsen B.B."/>
            <person name="Gryseels S."/>
            <person name="Kraberger S."/>
            <person name="Rowsey D.M."/>
            <person name="Steger L."/>
            <person name="Yule K.M."/>
            <person name="Upham N.S."/>
            <person name="Worobey M."/>
            <person name="Van Doorslaer K."/>
            <person name="Varsani A."/>
        </authorList>
    </citation>
    <scope>NUCLEOTIDE SEQUENCE</scope>
    <source>
        <strain evidence="2">NeonRodF5_5</strain>
    </source>
</reference>
<evidence type="ECO:0000313" key="2">
    <source>
        <dbReference type="EMBL" id="UPW41873.1"/>
    </source>
</evidence>
<dbReference type="EMBL" id="OM869684">
    <property type="protein sequence ID" value="UPW41873.1"/>
    <property type="molecule type" value="Genomic_DNA"/>
</dbReference>
<name>A0A976N2K6_9VIRU</name>
<evidence type="ECO:0000259" key="1">
    <source>
        <dbReference type="Pfam" id="PF23343"/>
    </source>
</evidence>
<accession>A0A976N2K6</accession>
<proteinExistence type="predicted"/>
<protein>
    <submittedName>
        <fullName evidence="2">Replication initiator protein</fullName>
    </submittedName>
</protein>
<dbReference type="Pfam" id="PF23343">
    <property type="entry name" value="REP_ORF2-G2P"/>
    <property type="match status" value="1"/>
</dbReference>
<organism evidence="2">
    <name type="scientific">Peromfec virus RodF5_5</name>
    <dbReference type="NCBI Taxonomy" id="2929341"/>
    <lineage>
        <taxon>Viruses</taxon>
        <taxon>Monodnaviria</taxon>
        <taxon>Sangervirae</taxon>
        <taxon>Phixviricota</taxon>
        <taxon>Malgrandaviricetes</taxon>
        <taxon>Petitvirales</taxon>
        <taxon>Microviridae</taxon>
    </lineage>
</organism>
<dbReference type="InterPro" id="IPR056906">
    <property type="entry name" value="ORF2/G2P_dom"/>
</dbReference>
<sequence length="505" mass="59720">MCLNYSVHINPLVYRYANEIKDFTLGGELYKYHSYGELKGDALQAILNRGLVDKDFYAIQFNKLENFNNASKVFLYNNASYPLYIFFKCGVCSECTLEKKTDYESRLLLEARDFPYVVFFTLTYDNKHLPSLGLNRKHVSDSLKRFRIRLDRLMPSNDIHFRCFYVGEYGSRHGRPHYHGLLFFNRKLSYPELWKVKGIFYDRPQYLTGKDGRKLMKVWPFGFKRDFQECKDIHKSARYVSKYIMKSQIIDNRELASKGFVMDNFCRGPHQHGGLGCFNMSANKDIIAHSEDGKMRFLLGSKVCSCKVPACVLRKIFPSPSSHLAGAKLLFEELNTIVNACKSIVYDLHNRDYQTQYHELLHYVNEYSFLSRSLTVTPKMRRRLDCYHAIYNDYHKTFYPRSFIYKSEQQHSTRGIVCPIGVYVYTPEIQLTRVLLPRAYEIVQIFVNSLYDYNFYLQKVFEKSQFYSKFAANKFDAGEIRQLRAYIYENQYYKITGRQFVYELE</sequence>
<feature type="domain" description="Replication-associated protein ORF2/G2P" evidence="1">
    <location>
        <begin position="118"/>
        <end position="247"/>
    </location>
</feature>